<evidence type="ECO:0000313" key="4">
    <source>
        <dbReference type="Proteomes" id="UP001055093"/>
    </source>
</evidence>
<keyword evidence="4" id="KW-1185">Reference proteome</keyword>
<reference evidence="3" key="1">
    <citation type="journal article" date="2021" name="Front. Microbiol.">
        <title>Comprehensive Comparative Genomics and Phenotyping of Methylobacterium Species.</title>
        <authorList>
            <person name="Alessa O."/>
            <person name="Ogura Y."/>
            <person name="Fujitani Y."/>
            <person name="Takami H."/>
            <person name="Hayashi T."/>
            <person name="Sahin N."/>
            <person name="Tani A."/>
        </authorList>
    </citation>
    <scope>NUCLEOTIDE SEQUENCE</scope>
    <source>
        <strain evidence="3">DSM 14458</strain>
    </source>
</reference>
<evidence type="ECO:0000313" key="3">
    <source>
        <dbReference type="EMBL" id="GJE77501.1"/>
    </source>
</evidence>
<feature type="domain" description="TadE-like" evidence="2">
    <location>
        <begin position="27"/>
        <end position="69"/>
    </location>
</feature>
<keyword evidence="1" id="KW-0472">Membrane</keyword>
<dbReference type="Proteomes" id="UP001055093">
    <property type="component" value="Unassembled WGS sequence"/>
</dbReference>
<dbReference type="EMBL" id="BPRE01000015">
    <property type="protein sequence ID" value="GJE77501.1"/>
    <property type="molecule type" value="Genomic_DNA"/>
</dbReference>
<keyword evidence="1" id="KW-1133">Transmembrane helix</keyword>
<protein>
    <recommendedName>
        <fullName evidence="2">TadE-like domain-containing protein</fullName>
    </recommendedName>
</protein>
<evidence type="ECO:0000256" key="1">
    <source>
        <dbReference type="SAM" id="Phobius"/>
    </source>
</evidence>
<accession>A0ABQ4UYU0</accession>
<keyword evidence="1" id="KW-0812">Transmembrane</keyword>
<dbReference type="Pfam" id="PF07811">
    <property type="entry name" value="TadE"/>
    <property type="match status" value="1"/>
</dbReference>
<comment type="caution">
    <text evidence="3">The sequence shown here is derived from an EMBL/GenBank/DDBJ whole genome shotgun (WGS) entry which is preliminary data.</text>
</comment>
<gene>
    <name evidence="3" type="ORF">BGCPKDLD_4106</name>
</gene>
<sequence>MTKVQAVRRAQTAQLKRLKSIKSDEDGAVVIEFVFLAPLFLLLMLNIITGGIYIGAYHTLQHVTAEAARASLAGSSDSERLILAQQSINTGLSNGYLVKAQAVKLQIGSTGQSQPTYRVALSFDANTLGLSNVPGFAIVAPATLTASYDVRPGGM</sequence>
<evidence type="ECO:0000259" key="2">
    <source>
        <dbReference type="Pfam" id="PF07811"/>
    </source>
</evidence>
<dbReference type="RefSeq" id="WP_137828219.1">
    <property type="nucleotide sequence ID" value="NZ_BPRE01000015.1"/>
</dbReference>
<organism evidence="3 4">
    <name type="scientific">Methylorubrum suomiense</name>
    <dbReference type="NCBI Taxonomy" id="144191"/>
    <lineage>
        <taxon>Bacteria</taxon>
        <taxon>Pseudomonadati</taxon>
        <taxon>Pseudomonadota</taxon>
        <taxon>Alphaproteobacteria</taxon>
        <taxon>Hyphomicrobiales</taxon>
        <taxon>Methylobacteriaceae</taxon>
        <taxon>Methylorubrum</taxon>
    </lineage>
</organism>
<reference evidence="3" key="2">
    <citation type="submission" date="2021-08" db="EMBL/GenBank/DDBJ databases">
        <authorList>
            <person name="Tani A."/>
            <person name="Ola A."/>
            <person name="Ogura Y."/>
            <person name="Katsura K."/>
            <person name="Hayashi T."/>
        </authorList>
    </citation>
    <scope>NUCLEOTIDE SEQUENCE</scope>
    <source>
        <strain evidence="3">DSM 14458</strain>
    </source>
</reference>
<name>A0ABQ4UYU0_9HYPH</name>
<feature type="transmembrane region" description="Helical" evidence="1">
    <location>
        <begin position="27"/>
        <end position="54"/>
    </location>
</feature>
<dbReference type="InterPro" id="IPR012495">
    <property type="entry name" value="TadE-like_dom"/>
</dbReference>
<proteinExistence type="predicted"/>